<dbReference type="Pfam" id="PF13673">
    <property type="entry name" value="Acetyltransf_10"/>
    <property type="match status" value="1"/>
</dbReference>
<comment type="caution">
    <text evidence="2">The sequence shown here is derived from an EMBL/GenBank/DDBJ whole genome shotgun (WGS) entry which is preliminary data.</text>
</comment>
<dbReference type="InterPro" id="IPR016181">
    <property type="entry name" value="Acyl_CoA_acyltransferase"/>
</dbReference>
<reference evidence="3" key="1">
    <citation type="submission" date="2014-09" db="EMBL/GenBank/DDBJ databases">
        <title>Vibrio variabilis JCM 19239. (C206) whole genome shotgun sequence.</title>
        <authorList>
            <person name="Sawabe T."/>
            <person name="Meirelles P."/>
            <person name="Nakanishi M."/>
            <person name="Sayaka M."/>
            <person name="Hattori M."/>
            <person name="Ohkuma M."/>
        </authorList>
    </citation>
    <scope>NUCLEOTIDE SEQUENCE [LARGE SCALE GENOMIC DNA]</scope>
    <source>
        <strain evidence="3">JCM 19239</strain>
    </source>
</reference>
<evidence type="ECO:0000313" key="2">
    <source>
        <dbReference type="EMBL" id="GAL31306.1"/>
    </source>
</evidence>
<gene>
    <name evidence="2" type="ORF">JCM19239_644</name>
</gene>
<accession>A0ABQ0JRC7</accession>
<dbReference type="PROSITE" id="PS51186">
    <property type="entry name" value="GNAT"/>
    <property type="match status" value="1"/>
</dbReference>
<evidence type="ECO:0000259" key="1">
    <source>
        <dbReference type="PROSITE" id="PS51186"/>
    </source>
</evidence>
<dbReference type="EMBL" id="BBMS01000147">
    <property type="protein sequence ID" value="GAL31306.1"/>
    <property type="molecule type" value="Genomic_DNA"/>
</dbReference>
<dbReference type="CDD" id="cd04301">
    <property type="entry name" value="NAT_SF"/>
    <property type="match status" value="1"/>
</dbReference>
<dbReference type="Proteomes" id="UP000029223">
    <property type="component" value="Unassembled WGS sequence"/>
</dbReference>
<protein>
    <submittedName>
        <fullName evidence="2">Acetyltransferase GNAT family</fullName>
    </submittedName>
</protein>
<keyword evidence="3" id="KW-1185">Reference proteome</keyword>
<evidence type="ECO:0000313" key="3">
    <source>
        <dbReference type="Proteomes" id="UP000029223"/>
    </source>
</evidence>
<feature type="domain" description="N-acetyltransferase" evidence="1">
    <location>
        <begin position="1"/>
        <end position="133"/>
    </location>
</feature>
<organism evidence="2 3">
    <name type="scientific">Vibrio variabilis</name>
    <dbReference type="NCBI Taxonomy" id="990271"/>
    <lineage>
        <taxon>Bacteria</taxon>
        <taxon>Pseudomonadati</taxon>
        <taxon>Pseudomonadota</taxon>
        <taxon>Gammaproteobacteria</taxon>
        <taxon>Vibrionales</taxon>
        <taxon>Vibrionaceae</taxon>
        <taxon>Vibrio</taxon>
    </lineage>
</organism>
<dbReference type="Gene3D" id="3.40.630.30">
    <property type="match status" value="1"/>
</dbReference>
<proteinExistence type="predicted"/>
<sequence>MEIKLLTADEVLPIRHQVLWPDKPESFCRVEGDEQALHYGALVNERLVCVASVYLDGKTARLRKFATLEDYQGQGIGTKMLEHTITSVRALGIDYYWCDARVSAQDFYKKFGLVVEGEAFNKSGVCYFKMSVDWSEKRV</sequence>
<name>A0ABQ0JRC7_9VIBR</name>
<dbReference type="SUPFAM" id="SSF55729">
    <property type="entry name" value="Acyl-CoA N-acyltransferases (Nat)"/>
    <property type="match status" value="1"/>
</dbReference>
<dbReference type="InterPro" id="IPR000182">
    <property type="entry name" value="GNAT_dom"/>
</dbReference>